<keyword evidence="1" id="KW-0732">Signal</keyword>
<name>A0A1J7J3F6_9PEZI</name>
<feature type="signal peptide" evidence="1">
    <location>
        <begin position="1"/>
        <end position="33"/>
    </location>
</feature>
<organism evidence="2 3">
    <name type="scientific">Coniochaeta ligniaria NRRL 30616</name>
    <dbReference type="NCBI Taxonomy" id="1408157"/>
    <lineage>
        <taxon>Eukaryota</taxon>
        <taxon>Fungi</taxon>
        <taxon>Dikarya</taxon>
        <taxon>Ascomycota</taxon>
        <taxon>Pezizomycotina</taxon>
        <taxon>Sordariomycetes</taxon>
        <taxon>Sordariomycetidae</taxon>
        <taxon>Coniochaetales</taxon>
        <taxon>Coniochaetaceae</taxon>
        <taxon>Coniochaeta</taxon>
    </lineage>
</organism>
<proteinExistence type="predicted"/>
<keyword evidence="3" id="KW-1185">Reference proteome</keyword>
<dbReference type="EMBL" id="KV875106">
    <property type="protein sequence ID" value="OIW23708.1"/>
    <property type="molecule type" value="Genomic_DNA"/>
</dbReference>
<protein>
    <submittedName>
        <fullName evidence="2">Uncharacterized protein</fullName>
    </submittedName>
</protein>
<dbReference type="Proteomes" id="UP000182658">
    <property type="component" value="Unassembled WGS sequence"/>
</dbReference>
<sequence>MSLESHGRQHAVSICAASKVLLICIASCSLSLSRVCNRSDDGQGTELRCHYVCLRICRHSHIAGAEFQPHISGRKEFAWSPTMPLLPPKLNGNSKMTTSPLSLINHDAVEPIRSHIN</sequence>
<evidence type="ECO:0000313" key="2">
    <source>
        <dbReference type="EMBL" id="OIW23708.1"/>
    </source>
</evidence>
<evidence type="ECO:0000313" key="3">
    <source>
        <dbReference type="Proteomes" id="UP000182658"/>
    </source>
</evidence>
<gene>
    <name evidence="2" type="ORF">CONLIGDRAFT_140968</name>
</gene>
<reference evidence="2 3" key="1">
    <citation type="submission" date="2016-10" db="EMBL/GenBank/DDBJ databases">
        <title>Draft genome sequence of Coniochaeta ligniaria NRRL30616, a lignocellulolytic fungus for bioabatement of inhibitors in plant biomass hydrolysates.</title>
        <authorList>
            <consortium name="DOE Joint Genome Institute"/>
            <person name="Jimenez D.J."/>
            <person name="Hector R.E."/>
            <person name="Riley R."/>
            <person name="Sun H."/>
            <person name="Grigoriev I.V."/>
            <person name="Van Elsas J.D."/>
            <person name="Nichols N.N."/>
        </authorList>
    </citation>
    <scope>NUCLEOTIDE SEQUENCE [LARGE SCALE GENOMIC DNA]</scope>
    <source>
        <strain evidence="2 3">NRRL 30616</strain>
    </source>
</reference>
<evidence type="ECO:0000256" key="1">
    <source>
        <dbReference type="SAM" id="SignalP"/>
    </source>
</evidence>
<dbReference type="InParanoid" id="A0A1J7J3F6"/>
<dbReference type="AlphaFoldDB" id="A0A1J7J3F6"/>
<accession>A0A1J7J3F6</accession>
<feature type="chain" id="PRO_5012950161" evidence="1">
    <location>
        <begin position="34"/>
        <end position="117"/>
    </location>
</feature>